<keyword evidence="2" id="KW-1185">Reference proteome</keyword>
<dbReference type="Proteomes" id="UP000004619">
    <property type="component" value="Unassembled WGS sequence"/>
</dbReference>
<reference evidence="1" key="1">
    <citation type="submission" date="2009-08" db="EMBL/GenBank/DDBJ databases">
        <authorList>
            <person name="Weinstock G."/>
            <person name="Sodergren E."/>
            <person name="Clifton S."/>
            <person name="Fulton L."/>
            <person name="Fulton B."/>
            <person name="Courtney L."/>
            <person name="Fronick C."/>
            <person name="Harrison M."/>
            <person name="Strong C."/>
            <person name="Farmer C."/>
            <person name="Delahaunty K."/>
            <person name="Markovic C."/>
            <person name="Hall O."/>
            <person name="Minx P."/>
            <person name="Tomlinson C."/>
            <person name="Mitreva M."/>
            <person name="Nelson J."/>
            <person name="Hou S."/>
            <person name="Wollam A."/>
            <person name="Pepin K.H."/>
            <person name="Johnson M."/>
            <person name="Bhonagiri V."/>
            <person name="Nash W.E."/>
            <person name="Warren W."/>
            <person name="Chinwalla A."/>
            <person name="Mardis E.R."/>
            <person name="Wilson R.K."/>
        </authorList>
    </citation>
    <scope>NUCLEOTIDE SEQUENCE [LARGE SCALE GENOMIC DNA]</scope>
    <source>
        <strain evidence="1">A2-165</strain>
    </source>
</reference>
<dbReference type="HOGENOM" id="CLU_3289947_0_0_9"/>
<gene>
    <name evidence="1" type="ORF">FAEPRAA2165_02774</name>
</gene>
<sequence length="40" mass="4479">MDITPRNANTFLAQFVKSFGLKFCSKILGSILAKPPKHKM</sequence>
<accession>C7H8X8</accession>
<dbReference type="AlphaFoldDB" id="C7H8X8"/>
<dbReference type="EMBL" id="ACOP02000075">
    <property type="protein sequence ID" value="EEU95515.1"/>
    <property type="molecule type" value="Genomic_DNA"/>
</dbReference>
<protein>
    <submittedName>
        <fullName evidence="1">Uncharacterized protein</fullName>
    </submittedName>
</protein>
<evidence type="ECO:0000313" key="2">
    <source>
        <dbReference type="Proteomes" id="UP000004619"/>
    </source>
</evidence>
<organism evidence="1 2">
    <name type="scientific">Faecalibacterium duncaniae (strain DSM 17677 / JCM 31915 / A2-165)</name>
    <name type="common">Faecalibacterium prausnitzii</name>
    <dbReference type="NCBI Taxonomy" id="411483"/>
    <lineage>
        <taxon>Bacteria</taxon>
        <taxon>Bacillati</taxon>
        <taxon>Bacillota</taxon>
        <taxon>Clostridia</taxon>
        <taxon>Eubacteriales</taxon>
        <taxon>Oscillospiraceae</taxon>
        <taxon>Faecalibacterium</taxon>
    </lineage>
</organism>
<comment type="caution">
    <text evidence="1">The sequence shown here is derived from an EMBL/GenBank/DDBJ whole genome shotgun (WGS) entry which is preliminary data.</text>
</comment>
<dbReference type="STRING" id="411483.FAEPRAA2165_02774"/>
<proteinExistence type="predicted"/>
<name>C7H8X8_FAED2</name>
<evidence type="ECO:0000313" key="1">
    <source>
        <dbReference type="EMBL" id="EEU95515.1"/>
    </source>
</evidence>